<evidence type="ECO:0000313" key="3">
    <source>
        <dbReference type="EMBL" id="MBL0765394.1"/>
    </source>
</evidence>
<feature type="signal peptide" evidence="1">
    <location>
        <begin position="1"/>
        <end position="20"/>
    </location>
</feature>
<dbReference type="InterPro" id="IPR046232">
    <property type="entry name" value="DUF6265"/>
</dbReference>
<evidence type="ECO:0000259" key="2">
    <source>
        <dbReference type="Pfam" id="PF19780"/>
    </source>
</evidence>
<evidence type="ECO:0000313" key="4">
    <source>
        <dbReference type="Proteomes" id="UP000642920"/>
    </source>
</evidence>
<gene>
    <name evidence="3" type="ORF">JKP34_09045</name>
</gene>
<keyword evidence="4" id="KW-1185">Reference proteome</keyword>
<name>A0A937DJY2_9BACT</name>
<dbReference type="Pfam" id="PF19780">
    <property type="entry name" value="DUF6265"/>
    <property type="match status" value="1"/>
</dbReference>
<organism evidence="3 4">
    <name type="scientific">Marivirga atlantica</name>
    <dbReference type="NCBI Taxonomy" id="1548457"/>
    <lineage>
        <taxon>Bacteria</taxon>
        <taxon>Pseudomonadati</taxon>
        <taxon>Bacteroidota</taxon>
        <taxon>Cytophagia</taxon>
        <taxon>Cytophagales</taxon>
        <taxon>Marivirgaceae</taxon>
        <taxon>Marivirga</taxon>
    </lineage>
</organism>
<accession>A0A937DJY2</accession>
<evidence type="ECO:0000256" key="1">
    <source>
        <dbReference type="SAM" id="SignalP"/>
    </source>
</evidence>
<sequence>MNKILILSTVFFMMTQLCQAQQSIAQVEFLVGTWKMGGKEMYEQWENTEGILKGHSYKMVEGEKLTTETLTIKIQEGRIVYEALVPNQNNGQSIHFILNAEVKDQLSFENSNHDFPKKIQYKKIDDNKLLVNVLGKNDQGFSYYLYKQ</sequence>
<proteinExistence type="predicted"/>
<protein>
    <recommendedName>
        <fullName evidence="2">DUF6265 domain-containing protein</fullName>
    </recommendedName>
</protein>
<dbReference type="Proteomes" id="UP000642920">
    <property type="component" value="Unassembled WGS sequence"/>
</dbReference>
<reference evidence="3" key="1">
    <citation type="submission" date="2021-01" db="EMBL/GenBank/DDBJ databases">
        <title>Marivirga sp. nov., isolated from intertidal surface sediments.</title>
        <authorList>
            <person name="Zhang M."/>
        </authorList>
    </citation>
    <scope>NUCLEOTIDE SEQUENCE</scope>
    <source>
        <strain evidence="3">SM1354</strain>
    </source>
</reference>
<dbReference type="EMBL" id="JAERQG010000002">
    <property type="protein sequence ID" value="MBL0765394.1"/>
    <property type="molecule type" value="Genomic_DNA"/>
</dbReference>
<feature type="domain" description="DUF6265" evidence="2">
    <location>
        <begin position="29"/>
        <end position="133"/>
    </location>
</feature>
<dbReference type="AlphaFoldDB" id="A0A937DJY2"/>
<comment type="caution">
    <text evidence="3">The sequence shown here is derived from an EMBL/GenBank/DDBJ whole genome shotgun (WGS) entry which is preliminary data.</text>
</comment>
<feature type="chain" id="PRO_5037048173" description="DUF6265 domain-containing protein" evidence="1">
    <location>
        <begin position="21"/>
        <end position="148"/>
    </location>
</feature>
<dbReference type="RefSeq" id="WP_201919961.1">
    <property type="nucleotide sequence ID" value="NZ_JAERQG010000002.1"/>
</dbReference>
<keyword evidence="1" id="KW-0732">Signal</keyword>